<proteinExistence type="predicted"/>
<dbReference type="PhylomeDB" id="A0A1B0FMD8"/>
<accession>A0A1B0FMD8</accession>
<protein>
    <submittedName>
        <fullName evidence="2">Uncharacterized protein</fullName>
    </submittedName>
</protein>
<keyword evidence="1" id="KW-1133">Transmembrane helix</keyword>
<feature type="transmembrane region" description="Helical" evidence="1">
    <location>
        <begin position="104"/>
        <end position="124"/>
    </location>
</feature>
<feature type="transmembrane region" description="Helical" evidence="1">
    <location>
        <begin position="7"/>
        <end position="31"/>
    </location>
</feature>
<feature type="transmembrane region" description="Helical" evidence="1">
    <location>
        <begin position="161"/>
        <end position="182"/>
    </location>
</feature>
<dbReference type="VEuPathDB" id="VectorBase:GMOY005057"/>
<feature type="transmembrane region" description="Helical" evidence="1">
    <location>
        <begin position="194"/>
        <end position="215"/>
    </location>
</feature>
<dbReference type="AlphaFoldDB" id="A0A1B0FMD8"/>
<dbReference type="EMBL" id="CCAG010014701">
    <property type="status" value="NOT_ANNOTATED_CDS"/>
    <property type="molecule type" value="Genomic_DNA"/>
</dbReference>
<dbReference type="PANTHER" id="PTHR39074:SF1">
    <property type="entry name" value="AGAP007547-PA"/>
    <property type="match status" value="1"/>
</dbReference>
<dbReference type="Proteomes" id="UP000092444">
    <property type="component" value="Unassembled WGS sequence"/>
</dbReference>
<feature type="transmembrane region" description="Helical" evidence="1">
    <location>
        <begin position="75"/>
        <end position="92"/>
    </location>
</feature>
<reference evidence="2" key="1">
    <citation type="submission" date="2020-05" db="UniProtKB">
        <authorList>
            <consortium name="EnsemblMetazoa"/>
        </authorList>
    </citation>
    <scope>IDENTIFICATION</scope>
    <source>
        <strain evidence="2">Yale</strain>
    </source>
</reference>
<keyword evidence="1" id="KW-0812">Transmembrane</keyword>
<dbReference type="PANTHER" id="PTHR39074">
    <property type="entry name" value="AGAP007547-PA"/>
    <property type="match status" value="1"/>
</dbReference>
<dbReference type="STRING" id="37546.A0A1B0FMD8"/>
<dbReference type="EnsemblMetazoa" id="GMOY005057-RA">
    <property type="protein sequence ID" value="GMOY005057-PA"/>
    <property type="gene ID" value="GMOY005057"/>
</dbReference>
<keyword evidence="3" id="KW-1185">Reference proteome</keyword>
<evidence type="ECO:0000256" key="1">
    <source>
        <dbReference type="SAM" id="Phobius"/>
    </source>
</evidence>
<sequence>MFDMKWLPIACGSLAPALIPPAHIVVLWYFWENYARYVDKHFCTCSCWDTVFKGPYESGVAAYKHMYFNATQNTFKMWLLTVFAVIALYECIKRLITLIMQQRIRYTMLILFSLSIFSHYYAWWAKFNQFFLNTLQITEFIATTMVMQLADSTNTVTSKKIFCIVGIALLHIIASSFDQFFLNVVRGEGYAHQIIRDIGFMVPDIMQLIIPLWLLKQTRKESFITRPFYRDHNLRKDIITTIFFVLALFMLCSIL</sequence>
<organism evidence="2 3">
    <name type="scientific">Glossina morsitans morsitans</name>
    <name type="common">Savannah tsetse fly</name>
    <dbReference type="NCBI Taxonomy" id="37546"/>
    <lineage>
        <taxon>Eukaryota</taxon>
        <taxon>Metazoa</taxon>
        <taxon>Ecdysozoa</taxon>
        <taxon>Arthropoda</taxon>
        <taxon>Hexapoda</taxon>
        <taxon>Insecta</taxon>
        <taxon>Pterygota</taxon>
        <taxon>Neoptera</taxon>
        <taxon>Endopterygota</taxon>
        <taxon>Diptera</taxon>
        <taxon>Brachycera</taxon>
        <taxon>Muscomorpha</taxon>
        <taxon>Hippoboscoidea</taxon>
        <taxon>Glossinidae</taxon>
        <taxon>Glossina</taxon>
    </lineage>
</organism>
<evidence type="ECO:0000313" key="3">
    <source>
        <dbReference type="Proteomes" id="UP000092444"/>
    </source>
</evidence>
<evidence type="ECO:0000313" key="2">
    <source>
        <dbReference type="EnsemblMetazoa" id="GMOY005057-PA"/>
    </source>
</evidence>
<name>A0A1B0FMD8_GLOMM</name>
<feature type="transmembrane region" description="Helical" evidence="1">
    <location>
        <begin position="236"/>
        <end position="254"/>
    </location>
</feature>
<keyword evidence="1" id="KW-0472">Membrane</keyword>